<evidence type="ECO:0000313" key="3">
    <source>
        <dbReference type="Proteomes" id="UP000198703"/>
    </source>
</evidence>
<gene>
    <name evidence="2" type="ORF">SAMN05444370_104339</name>
</gene>
<organism evidence="2 3">
    <name type="scientific">Rubrimonas cliftonensis</name>
    <dbReference type="NCBI Taxonomy" id="89524"/>
    <lineage>
        <taxon>Bacteria</taxon>
        <taxon>Pseudomonadati</taxon>
        <taxon>Pseudomonadota</taxon>
        <taxon>Alphaproteobacteria</taxon>
        <taxon>Rhodobacterales</taxon>
        <taxon>Paracoccaceae</taxon>
        <taxon>Rubrimonas</taxon>
    </lineage>
</organism>
<sequence>MAREIETFIEGYRKSLGEGDIESVVAAYRLPLPVIRPDRTVMVTEARVLHAEITKIIDTYRWAGMRTIAIGGLRIDGFDPGMHMVSLTWRPLNEIGEEVAAVDVTYAVRRTMGGARIAAVVAHNEERRRDPLISAWYHQLTSQVAEARRGKT</sequence>
<dbReference type="Pfam" id="PF20795">
    <property type="entry name" value="DUF6841"/>
    <property type="match status" value="1"/>
</dbReference>
<reference evidence="2 3" key="1">
    <citation type="submission" date="2016-10" db="EMBL/GenBank/DDBJ databases">
        <authorList>
            <person name="de Groot N.N."/>
        </authorList>
    </citation>
    <scope>NUCLEOTIDE SEQUENCE [LARGE SCALE GENOMIC DNA]</scope>
    <source>
        <strain evidence="2 3">DSM 15345</strain>
    </source>
</reference>
<dbReference type="STRING" id="89524.SAMN05444370_104339"/>
<protein>
    <recommendedName>
        <fullName evidence="1">DUF6841 domain-containing protein</fullName>
    </recommendedName>
</protein>
<evidence type="ECO:0000259" key="1">
    <source>
        <dbReference type="Pfam" id="PF20795"/>
    </source>
</evidence>
<feature type="domain" description="DUF6841" evidence="1">
    <location>
        <begin position="18"/>
        <end position="124"/>
    </location>
</feature>
<dbReference type="Proteomes" id="UP000198703">
    <property type="component" value="Unassembled WGS sequence"/>
</dbReference>
<accession>A0A1H4ARN9</accession>
<proteinExistence type="predicted"/>
<name>A0A1H4ARN9_9RHOB</name>
<evidence type="ECO:0000313" key="2">
    <source>
        <dbReference type="EMBL" id="SEA38468.1"/>
    </source>
</evidence>
<dbReference type="AlphaFoldDB" id="A0A1H4ARN9"/>
<keyword evidence="3" id="KW-1185">Reference proteome</keyword>
<dbReference type="InterPro" id="IPR049219">
    <property type="entry name" value="DUF6841"/>
</dbReference>
<dbReference type="EMBL" id="FNQM01000004">
    <property type="protein sequence ID" value="SEA38468.1"/>
    <property type="molecule type" value="Genomic_DNA"/>
</dbReference>
<dbReference type="RefSeq" id="WP_093252484.1">
    <property type="nucleotide sequence ID" value="NZ_FNQM01000004.1"/>
</dbReference>